<dbReference type="Proteomes" id="UP000322084">
    <property type="component" value="Unassembled WGS sequence"/>
</dbReference>
<protein>
    <submittedName>
        <fullName evidence="2">Cell division protein</fullName>
    </submittedName>
</protein>
<comment type="caution">
    <text evidence="2">The sequence shown here is derived from an EMBL/GenBank/DDBJ whole genome shotgun (WGS) entry which is preliminary data.</text>
</comment>
<gene>
    <name evidence="2" type="ORF">JCM17844_09020</name>
</gene>
<keyword evidence="1" id="KW-1133">Transmembrane helix</keyword>
<evidence type="ECO:0000313" key="2">
    <source>
        <dbReference type="EMBL" id="GEQ97265.1"/>
    </source>
</evidence>
<feature type="transmembrane region" description="Helical" evidence="1">
    <location>
        <begin position="222"/>
        <end position="240"/>
    </location>
</feature>
<sequence>MRLRRIRFLPARAIAGGALPWVIGTMVFLCALATGFAFAMNNAVGQWADQLSQQISVQIVTVHEQVREEQASAALQLLNDLPGISLASRVSTEDSVKLLEPWLGAGNVTADLPIPILIDVAIDPNHHIDLDALTAQVRTVAPDATLDDHERWLDRLHMLTKTLQSVALLVVVLILGATAAIAAFGTRAGLASHRASIEIMHLMGATDNLIAGEFRYRFMLQGLKGGSFGLVAGLFILIFVDHFASQLGRGLVPALDISLTGWLSLIALPGFAAFLTLLAAHLTVRRELARMP</sequence>
<dbReference type="PANTHER" id="PTHR47755">
    <property type="entry name" value="CELL DIVISION PROTEIN FTSX"/>
    <property type="match status" value="1"/>
</dbReference>
<evidence type="ECO:0000256" key="1">
    <source>
        <dbReference type="SAM" id="Phobius"/>
    </source>
</evidence>
<feature type="transmembrane region" description="Helical" evidence="1">
    <location>
        <begin position="162"/>
        <end position="184"/>
    </location>
</feature>
<keyword evidence="1" id="KW-0812">Transmembrane</keyword>
<feature type="transmembrane region" description="Helical" evidence="1">
    <location>
        <begin position="260"/>
        <end position="284"/>
    </location>
</feature>
<dbReference type="GO" id="GO:0016020">
    <property type="term" value="C:membrane"/>
    <property type="evidence" value="ECO:0007669"/>
    <property type="project" value="InterPro"/>
</dbReference>
<keyword evidence="1" id="KW-0472">Membrane</keyword>
<feature type="transmembrane region" description="Helical" evidence="1">
    <location>
        <begin position="21"/>
        <end position="40"/>
    </location>
</feature>
<keyword evidence="2" id="KW-0132">Cell division</keyword>
<keyword evidence="2" id="KW-0131">Cell cycle</keyword>
<accession>A0A5A7MQM7</accession>
<proteinExistence type="predicted"/>
<reference evidence="2 3" key="1">
    <citation type="submission" date="2019-09" db="EMBL/GenBank/DDBJ databases">
        <title>NBRP : Genome information of microbial organism related human and environment.</title>
        <authorList>
            <person name="Hattori M."/>
            <person name="Oshima K."/>
            <person name="Inaba H."/>
            <person name="Suda W."/>
            <person name="Sakamoto M."/>
            <person name="Iino T."/>
            <person name="Kitahara M."/>
            <person name="Oshida Y."/>
            <person name="Iida T."/>
            <person name="Kudo T."/>
            <person name="Itoh T."/>
            <person name="Ohkuma M."/>
        </authorList>
    </citation>
    <scope>NUCLEOTIDE SEQUENCE [LARGE SCALE GENOMIC DNA]</scope>
    <source>
        <strain evidence="2 3">Hi-2</strain>
    </source>
</reference>
<dbReference type="GO" id="GO:0051301">
    <property type="term" value="P:cell division"/>
    <property type="evidence" value="ECO:0007669"/>
    <property type="project" value="UniProtKB-KW"/>
</dbReference>
<name>A0A5A7MQM7_9PROT</name>
<dbReference type="GO" id="GO:0032153">
    <property type="term" value="C:cell division site"/>
    <property type="evidence" value="ECO:0007669"/>
    <property type="project" value="TreeGrafter"/>
</dbReference>
<evidence type="ECO:0000313" key="3">
    <source>
        <dbReference type="Proteomes" id="UP000322084"/>
    </source>
</evidence>
<dbReference type="InterPro" id="IPR004513">
    <property type="entry name" value="FtsX"/>
</dbReference>
<dbReference type="EMBL" id="BKCL01000002">
    <property type="protein sequence ID" value="GEQ97265.1"/>
    <property type="molecule type" value="Genomic_DNA"/>
</dbReference>
<dbReference type="PANTHER" id="PTHR47755:SF1">
    <property type="entry name" value="CELL DIVISION PROTEIN FTSX"/>
    <property type="match status" value="1"/>
</dbReference>
<dbReference type="AlphaFoldDB" id="A0A5A7MQM7"/>
<dbReference type="RefSeq" id="WP_149999787.1">
    <property type="nucleotide sequence ID" value="NZ_BKCL01000002.1"/>
</dbReference>
<organism evidence="2 3">
    <name type="scientific">Iodidimonas gelatinilytica</name>
    <dbReference type="NCBI Taxonomy" id="1236966"/>
    <lineage>
        <taxon>Bacteria</taxon>
        <taxon>Pseudomonadati</taxon>
        <taxon>Pseudomonadota</taxon>
        <taxon>Alphaproteobacteria</taxon>
        <taxon>Iodidimonadales</taxon>
        <taxon>Iodidimonadaceae</taxon>
        <taxon>Iodidimonas</taxon>
    </lineage>
</organism>